<evidence type="ECO:0000313" key="3">
    <source>
        <dbReference type="Proteomes" id="UP001432027"/>
    </source>
</evidence>
<name>A0AAV5U5K9_9BILA</name>
<comment type="caution">
    <text evidence="2">The sequence shown here is derived from an EMBL/GenBank/DDBJ whole genome shotgun (WGS) entry which is preliminary data.</text>
</comment>
<proteinExistence type="predicted"/>
<dbReference type="EMBL" id="BTSX01000005">
    <property type="protein sequence ID" value="GMT01590.1"/>
    <property type="molecule type" value="Genomic_DNA"/>
</dbReference>
<gene>
    <name evidence="2" type="ORF">PENTCL1PPCAC_23764</name>
</gene>
<reference evidence="2" key="1">
    <citation type="submission" date="2023-10" db="EMBL/GenBank/DDBJ databases">
        <title>Genome assembly of Pristionchus species.</title>
        <authorList>
            <person name="Yoshida K."/>
            <person name="Sommer R.J."/>
        </authorList>
    </citation>
    <scope>NUCLEOTIDE SEQUENCE</scope>
    <source>
        <strain evidence="2">RS0144</strain>
    </source>
</reference>
<dbReference type="AlphaFoldDB" id="A0AAV5U5K9"/>
<sequence length="243" mass="28539">MNHLWIYKIWKRKSEYQLFFGMDTIITRGRKQQLGNVDFAHHAQIWTGMARVVIVVRLSHHEQLEDRFQLGLLHTRQQLLRLPIAIDNLRSYRCRHDREFGSLCGLLPRFSGTTRLEDTVGTEGGRLLLRLLLLLLVFLLFFIVISFLISSLPLPHSFLLLLRFLHQNELVRRRDLDSHDCLHFLIEGRKRGIRMTDHRPGSGCSDTRLRQSLLHLHQQRDVLLHESQSRESDLVECTDTAHS</sequence>
<organism evidence="2 3">
    <name type="scientific">Pristionchus entomophagus</name>
    <dbReference type="NCBI Taxonomy" id="358040"/>
    <lineage>
        <taxon>Eukaryota</taxon>
        <taxon>Metazoa</taxon>
        <taxon>Ecdysozoa</taxon>
        <taxon>Nematoda</taxon>
        <taxon>Chromadorea</taxon>
        <taxon>Rhabditida</taxon>
        <taxon>Rhabditina</taxon>
        <taxon>Diplogasteromorpha</taxon>
        <taxon>Diplogasteroidea</taxon>
        <taxon>Neodiplogasteridae</taxon>
        <taxon>Pristionchus</taxon>
    </lineage>
</organism>
<dbReference type="Proteomes" id="UP001432027">
    <property type="component" value="Unassembled WGS sequence"/>
</dbReference>
<keyword evidence="1" id="KW-1133">Transmembrane helix</keyword>
<feature type="non-terminal residue" evidence="2">
    <location>
        <position position="243"/>
    </location>
</feature>
<protein>
    <recommendedName>
        <fullName evidence="4">G protein-coupled receptor</fullName>
    </recommendedName>
</protein>
<evidence type="ECO:0000313" key="2">
    <source>
        <dbReference type="EMBL" id="GMT01590.1"/>
    </source>
</evidence>
<evidence type="ECO:0008006" key="4">
    <source>
        <dbReference type="Google" id="ProtNLM"/>
    </source>
</evidence>
<keyword evidence="1" id="KW-0812">Transmembrane</keyword>
<keyword evidence="1" id="KW-0472">Membrane</keyword>
<evidence type="ECO:0000256" key="1">
    <source>
        <dbReference type="SAM" id="Phobius"/>
    </source>
</evidence>
<accession>A0AAV5U5K9</accession>
<keyword evidence="3" id="KW-1185">Reference proteome</keyword>
<feature type="transmembrane region" description="Helical" evidence="1">
    <location>
        <begin position="131"/>
        <end position="154"/>
    </location>
</feature>